<organism evidence="1 2">
    <name type="scientific">Panagrolaimus sp. ES5</name>
    <dbReference type="NCBI Taxonomy" id="591445"/>
    <lineage>
        <taxon>Eukaryota</taxon>
        <taxon>Metazoa</taxon>
        <taxon>Ecdysozoa</taxon>
        <taxon>Nematoda</taxon>
        <taxon>Chromadorea</taxon>
        <taxon>Rhabditida</taxon>
        <taxon>Tylenchina</taxon>
        <taxon>Panagrolaimomorpha</taxon>
        <taxon>Panagrolaimoidea</taxon>
        <taxon>Panagrolaimidae</taxon>
        <taxon>Panagrolaimus</taxon>
    </lineage>
</organism>
<evidence type="ECO:0000313" key="1">
    <source>
        <dbReference type="Proteomes" id="UP000887579"/>
    </source>
</evidence>
<accession>A0AC34FM53</accession>
<name>A0AC34FM53_9BILA</name>
<proteinExistence type="predicted"/>
<sequence length="801" mass="91796">MALSESTILETEQEHLLDEALKIVKTESFEMKRSLDKGLQIEAFKHASTMLSELRTSALSPKFYYRLYVDIINELNHLSTFLVDDSNNENRLQRFSEFYEVVQYAGNIVPRLYLLITVGVIYFKMEGAPKKDILKDLVEMNRGVQNPIRGLFLRNYLLTCTKELLPDTAPDDDSNPAGTVNDAVEFIMLNFSEMNKLWVRMQYAGPSKDREKREKERRELRILVGTNLVRLSQLENLTFEMYQKIVLPGILEQAVSCKEAISQEYLMECVIQVFPDDYHLSTLHEFLEACAELNPDVQIKNILNALIERLAIYAVQEDTPGIPDDVQLFEIFSLHAGNVIGARENMLPEDIIAIQSSLIHLAIKCYPERTDFANTVIDSTCKLLKTQKIESAAPNSNVGKELIKLIKIPVDEHENIIKLLDISELPNLIRILNFRGRAIIASYIINNILDNETSLTEEEHINGVFKMIETLVEEELPEDVEIDEDFKEQQEVVAKLVTAIHNDDLDTHFTLLKTTRKHFGKGGKHRLRFTLPALVFSTYKLALRYQNNNNLDDWDNKINQLFVFAMKTINALKTESEWPSLGLKLYLQGAIASDQLQYVNSDTVTYEFVSKAISIYEEDIHESKEQVLIVHLLIGTIQRLVSLTEENLDPLTSKCAVLAAKLLKKQDQAQAVCKVAHLFWHCHISGHDRPMRDSVRVNECLRKALRIASQCMDDLVQISLFNHILNENLYFYERGCTDIKLEEVNKLIDKIRDSVYQLDRTPEAEPVIECFNKTIAFIQQKQSETTTSEEPYASLQGIVAQ</sequence>
<protein>
    <submittedName>
        <fullName evidence="2">Vacuolar protein sorting-associated protein 35</fullName>
    </submittedName>
</protein>
<dbReference type="WBParaSite" id="ES5_v2.g18447.t1">
    <property type="protein sequence ID" value="ES5_v2.g18447.t1"/>
    <property type="gene ID" value="ES5_v2.g18447"/>
</dbReference>
<reference evidence="2" key="1">
    <citation type="submission" date="2022-11" db="UniProtKB">
        <authorList>
            <consortium name="WormBaseParasite"/>
        </authorList>
    </citation>
    <scope>IDENTIFICATION</scope>
</reference>
<evidence type="ECO:0000313" key="2">
    <source>
        <dbReference type="WBParaSite" id="ES5_v2.g18447.t1"/>
    </source>
</evidence>
<dbReference type="Proteomes" id="UP000887579">
    <property type="component" value="Unplaced"/>
</dbReference>